<evidence type="ECO:0000313" key="3">
    <source>
        <dbReference type="Proteomes" id="UP000789845"/>
    </source>
</evidence>
<dbReference type="PANTHER" id="PTHR43861">
    <property type="entry name" value="TRANS-ACONITATE 2-METHYLTRANSFERASE-RELATED"/>
    <property type="match status" value="1"/>
</dbReference>
<dbReference type="SUPFAM" id="SSF53335">
    <property type="entry name" value="S-adenosyl-L-methionine-dependent methyltransferases"/>
    <property type="match status" value="1"/>
</dbReference>
<dbReference type="GO" id="GO:0102208">
    <property type="term" value="F:2-polyprenyl-6-hydroxyphenol methylase activity"/>
    <property type="evidence" value="ECO:0007669"/>
    <property type="project" value="UniProtKB-EC"/>
</dbReference>
<protein>
    <submittedName>
        <fullName evidence="2">Ubiquinone biosynthesis O-methyltransferase, mitochondrial</fullName>
        <ecNumber evidence="2">2.1.1.222</ecNumber>
    </submittedName>
</protein>
<dbReference type="EC" id="2.1.1.222" evidence="2"/>
<dbReference type="RefSeq" id="WP_230496453.1">
    <property type="nucleotide sequence ID" value="NZ_CAKJTG010000009.1"/>
</dbReference>
<sequence length="229" mass="26422">MSTFNWVNEAEKQWNDRSKFWNKNSKEMWEVGSRKGIIPFFLKHVTTAKSVCDLGCGDGYGSYKLAQSGYHVLGIDLSEEMIEKAKSQRDSENLQFEKGDISKLNIEKSTFDAVMAINSLEWTESPLEVLNEMKRIVKPDGYACVGILGPTAMPRTNSYRRLYSEEVICNTMMPWEFEQLAKENGWEKLDELPVYKRGADAINLHNLSTDLKQALSFMWVFMLKRTFDE</sequence>
<keyword evidence="3" id="KW-1185">Reference proteome</keyword>
<dbReference type="GO" id="GO:0008757">
    <property type="term" value="F:S-adenosylmethionine-dependent methyltransferase activity"/>
    <property type="evidence" value="ECO:0007669"/>
    <property type="project" value="InterPro"/>
</dbReference>
<comment type="caution">
    <text evidence="2">The sequence shown here is derived from an EMBL/GenBank/DDBJ whole genome shotgun (WGS) entry which is preliminary data.</text>
</comment>
<name>A0A9C7LAU4_9BACI</name>
<dbReference type="CDD" id="cd02440">
    <property type="entry name" value="AdoMet_MTases"/>
    <property type="match status" value="1"/>
</dbReference>
<evidence type="ECO:0000259" key="1">
    <source>
        <dbReference type="Pfam" id="PF08241"/>
    </source>
</evidence>
<dbReference type="InterPro" id="IPR013216">
    <property type="entry name" value="Methyltransf_11"/>
</dbReference>
<keyword evidence="2" id="KW-0808">Transferase</keyword>
<dbReference type="EMBL" id="CAKJTG010000009">
    <property type="protein sequence ID" value="CAG9608208.1"/>
    <property type="molecule type" value="Genomic_DNA"/>
</dbReference>
<dbReference type="PANTHER" id="PTHR43861:SF1">
    <property type="entry name" value="TRANS-ACONITATE 2-METHYLTRANSFERASE"/>
    <property type="match status" value="1"/>
</dbReference>
<gene>
    <name evidence="2" type="primary">COQ3_2</name>
    <name evidence="2" type="ORF">NEOCIP111885_01900</name>
</gene>
<dbReference type="Gene3D" id="3.40.50.150">
    <property type="entry name" value="Vaccinia Virus protein VP39"/>
    <property type="match status" value="1"/>
</dbReference>
<reference evidence="2" key="1">
    <citation type="submission" date="2021-10" db="EMBL/GenBank/DDBJ databases">
        <authorList>
            <person name="Criscuolo A."/>
        </authorList>
    </citation>
    <scope>NUCLEOTIDE SEQUENCE</scope>
    <source>
        <strain evidence="2">CIP111885</strain>
    </source>
</reference>
<proteinExistence type="predicted"/>
<evidence type="ECO:0000313" key="2">
    <source>
        <dbReference type="EMBL" id="CAG9608208.1"/>
    </source>
</evidence>
<keyword evidence="2" id="KW-0489">Methyltransferase</keyword>
<feature type="domain" description="Methyltransferase type 11" evidence="1">
    <location>
        <begin position="53"/>
        <end position="144"/>
    </location>
</feature>
<accession>A0A9C7LAU4</accession>
<organism evidence="2 3">
    <name type="scientific">Pseudoneobacillus rhizosphaerae</name>
    <dbReference type="NCBI Taxonomy" id="2880968"/>
    <lineage>
        <taxon>Bacteria</taxon>
        <taxon>Bacillati</taxon>
        <taxon>Bacillota</taxon>
        <taxon>Bacilli</taxon>
        <taxon>Bacillales</taxon>
        <taxon>Bacillaceae</taxon>
        <taxon>Pseudoneobacillus</taxon>
    </lineage>
</organism>
<keyword evidence="2" id="KW-0830">Ubiquinone</keyword>
<dbReference type="InterPro" id="IPR029063">
    <property type="entry name" value="SAM-dependent_MTases_sf"/>
</dbReference>
<dbReference type="GO" id="GO:0032259">
    <property type="term" value="P:methylation"/>
    <property type="evidence" value="ECO:0007669"/>
    <property type="project" value="UniProtKB-KW"/>
</dbReference>
<dbReference type="Proteomes" id="UP000789845">
    <property type="component" value="Unassembled WGS sequence"/>
</dbReference>
<dbReference type="Pfam" id="PF08241">
    <property type="entry name" value="Methyltransf_11"/>
    <property type="match status" value="1"/>
</dbReference>
<dbReference type="AlphaFoldDB" id="A0A9C7LAU4"/>